<dbReference type="eggNOG" id="KOG1826">
    <property type="taxonomic scope" value="Eukaryota"/>
</dbReference>
<dbReference type="OMA" id="ANVFMIN"/>
<dbReference type="Gene3D" id="3.30.200.20">
    <property type="entry name" value="Phosphorylase Kinase, domain 1"/>
    <property type="match status" value="2"/>
</dbReference>
<feature type="domain" description="Protein kinase" evidence="11">
    <location>
        <begin position="32"/>
        <end position="293"/>
    </location>
</feature>
<evidence type="ECO:0000256" key="4">
    <source>
        <dbReference type="ARBA" id="ARBA00022679"/>
    </source>
</evidence>
<organism evidence="12 13">
    <name type="scientific">Monosiga brevicollis</name>
    <name type="common">Choanoflagellate</name>
    <dbReference type="NCBI Taxonomy" id="81824"/>
    <lineage>
        <taxon>Eukaryota</taxon>
        <taxon>Choanoflagellata</taxon>
        <taxon>Craspedida</taxon>
        <taxon>Salpingoecidae</taxon>
        <taxon>Monosiga</taxon>
    </lineage>
</organism>
<evidence type="ECO:0000256" key="5">
    <source>
        <dbReference type="ARBA" id="ARBA00022741"/>
    </source>
</evidence>
<dbReference type="InParanoid" id="A9UZ49"/>
<dbReference type="InterPro" id="IPR000719">
    <property type="entry name" value="Prot_kinase_dom"/>
</dbReference>
<dbReference type="FunFam" id="1.10.510.10:FF:000571">
    <property type="entry name" value="Maternal embryonic leucine zipper kinase"/>
    <property type="match status" value="1"/>
</dbReference>
<dbReference type="GO" id="GO:0005634">
    <property type="term" value="C:nucleus"/>
    <property type="evidence" value="ECO:0000318"/>
    <property type="project" value="GO_Central"/>
</dbReference>
<evidence type="ECO:0000256" key="1">
    <source>
        <dbReference type="ARBA" id="ARBA00010886"/>
    </source>
</evidence>
<keyword evidence="6" id="KW-0418">Kinase</keyword>
<proteinExistence type="inferred from homology"/>
<name>A9UZ49_MONBE</name>
<accession>A9UZ49</accession>
<keyword evidence="13" id="KW-1185">Reference proteome</keyword>
<keyword evidence="5" id="KW-0547">Nucleotide-binding</keyword>
<evidence type="ECO:0000256" key="7">
    <source>
        <dbReference type="ARBA" id="ARBA00022840"/>
    </source>
</evidence>
<dbReference type="SUPFAM" id="SSF56112">
    <property type="entry name" value="Protein kinase-like (PK-like)"/>
    <property type="match status" value="1"/>
</dbReference>
<dbReference type="InterPro" id="IPR051131">
    <property type="entry name" value="NEK_Ser/Thr_kinase_NIMA"/>
</dbReference>
<dbReference type="RefSeq" id="XP_001745600.1">
    <property type="nucleotide sequence ID" value="XM_001745548.1"/>
</dbReference>
<dbReference type="PROSITE" id="PS00108">
    <property type="entry name" value="PROTEIN_KINASE_ST"/>
    <property type="match status" value="1"/>
</dbReference>
<feature type="compositionally biased region" description="Basic and acidic residues" evidence="10">
    <location>
        <begin position="332"/>
        <end position="342"/>
    </location>
</feature>
<dbReference type="FunCoup" id="A9UZ49">
    <property type="interactions" value="633"/>
</dbReference>
<evidence type="ECO:0000256" key="10">
    <source>
        <dbReference type="SAM" id="MobiDB-lite"/>
    </source>
</evidence>
<evidence type="ECO:0000313" key="13">
    <source>
        <dbReference type="Proteomes" id="UP000001357"/>
    </source>
</evidence>
<dbReference type="Proteomes" id="UP000001357">
    <property type="component" value="Unassembled WGS sequence"/>
</dbReference>
<evidence type="ECO:0000256" key="9">
    <source>
        <dbReference type="ARBA" id="ARBA00048679"/>
    </source>
</evidence>
<sequence>MRTGCTRAEAGGFVFIMDQQGSRVRVAQLSDYEVLEVIGTGTFGTCEKIRRKSDQQLFVWKRIRYGEMNDKEKHMLVAEVNILRELKHDHIVRYHDRVIDRENSTIYIIMEYCPGGDLAALIKTHRRQRTRASEQLIRRIFRQLVEALGVCHHRAQGAIIHRDLKPGNIFLDQNGNAKLGDFGLSKVLSARTNLASTFVGSPYYMSPELISECAYTAKSDVWSLGCIIYELAALHPPFEAWSQAELAVKIRKGTFEHLPTTYSRELDDLVRSMLQQDYHLRPSVLELRKHPYLAYAQASPDVRAMPSTPPAEQHRPVARRGQARRLPSTTSSDHDSSGSGAECRRCDRLARLEEELAQRQAALDAREQLLDARLRALDQRERQLQLFTKQHAAFGKENEAPALRKIRTPFAPGGSPRERVVYNVYSEIGAPWPQAGTP</sequence>
<evidence type="ECO:0000313" key="12">
    <source>
        <dbReference type="EMBL" id="EDQ89571.1"/>
    </source>
</evidence>
<dbReference type="Pfam" id="PF00069">
    <property type="entry name" value="Pkinase"/>
    <property type="match status" value="1"/>
</dbReference>
<evidence type="ECO:0000256" key="8">
    <source>
        <dbReference type="ARBA" id="ARBA00047899"/>
    </source>
</evidence>
<dbReference type="InterPro" id="IPR008271">
    <property type="entry name" value="Ser/Thr_kinase_AS"/>
</dbReference>
<dbReference type="FunFam" id="3.30.200.20:FF:000097">
    <property type="entry name" value="Probable serine/threonine-protein kinase nek1"/>
    <property type="match status" value="1"/>
</dbReference>
<dbReference type="AlphaFoldDB" id="A9UZ49"/>
<dbReference type="CDD" id="cd08217">
    <property type="entry name" value="STKc_Nek2"/>
    <property type="match status" value="1"/>
</dbReference>
<keyword evidence="7" id="KW-0067">ATP-binding</keyword>
<gene>
    <name evidence="12" type="ORF">MONBRDRAFT_25342</name>
</gene>
<dbReference type="GeneID" id="5890783"/>
<dbReference type="GO" id="GO:0005524">
    <property type="term" value="F:ATP binding"/>
    <property type="evidence" value="ECO:0007669"/>
    <property type="project" value="UniProtKB-KW"/>
</dbReference>
<dbReference type="GO" id="GO:0004674">
    <property type="term" value="F:protein serine/threonine kinase activity"/>
    <property type="evidence" value="ECO:0000318"/>
    <property type="project" value="GO_Central"/>
</dbReference>
<dbReference type="GO" id="GO:0007059">
    <property type="term" value="P:chromosome segregation"/>
    <property type="evidence" value="ECO:0000318"/>
    <property type="project" value="GO_Central"/>
</dbReference>
<dbReference type="EC" id="2.7.11.1" evidence="2"/>
<keyword evidence="4" id="KW-0808">Transferase</keyword>
<dbReference type="GO" id="GO:0005813">
    <property type="term" value="C:centrosome"/>
    <property type="evidence" value="ECO:0000318"/>
    <property type="project" value="GO_Central"/>
</dbReference>
<feature type="region of interest" description="Disordered" evidence="10">
    <location>
        <begin position="300"/>
        <end position="342"/>
    </location>
</feature>
<reference evidence="12 13" key="1">
    <citation type="journal article" date="2008" name="Nature">
        <title>The genome of the choanoflagellate Monosiga brevicollis and the origin of metazoans.</title>
        <authorList>
            <consortium name="JGI Sequencing"/>
            <person name="King N."/>
            <person name="Westbrook M.J."/>
            <person name="Young S.L."/>
            <person name="Kuo A."/>
            <person name="Abedin M."/>
            <person name="Chapman J."/>
            <person name="Fairclough S."/>
            <person name="Hellsten U."/>
            <person name="Isogai Y."/>
            <person name="Letunic I."/>
            <person name="Marr M."/>
            <person name="Pincus D."/>
            <person name="Putnam N."/>
            <person name="Rokas A."/>
            <person name="Wright K.J."/>
            <person name="Zuzow R."/>
            <person name="Dirks W."/>
            <person name="Good M."/>
            <person name="Goodstein D."/>
            <person name="Lemons D."/>
            <person name="Li W."/>
            <person name="Lyons J.B."/>
            <person name="Morris A."/>
            <person name="Nichols S."/>
            <person name="Richter D.J."/>
            <person name="Salamov A."/>
            <person name="Bork P."/>
            <person name="Lim W.A."/>
            <person name="Manning G."/>
            <person name="Miller W.T."/>
            <person name="McGinnis W."/>
            <person name="Shapiro H."/>
            <person name="Tjian R."/>
            <person name="Grigoriev I.V."/>
            <person name="Rokhsar D."/>
        </authorList>
    </citation>
    <scope>NUCLEOTIDE SEQUENCE [LARGE SCALE GENOMIC DNA]</scope>
    <source>
        <strain evidence="13">MX1 / ATCC 50154</strain>
    </source>
</reference>
<comment type="catalytic activity">
    <reaction evidence="8">
        <text>L-threonyl-[protein] + ATP = O-phospho-L-threonyl-[protein] + ADP + H(+)</text>
        <dbReference type="Rhea" id="RHEA:46608"/>
        <dbReference type="Rhea" id="RHEA-COMP:11060"/>
        <dbReference type="Rhea" id="RHEA-COMP:11605"/>
        <dbReference type="ChEBI" id="CHEBI:15378"/>
        <dbReference type="ChEBI" id="CHEBI:30013"/>
        <dbReference type="ChEBI" id="CHEBI:30616"/>
        <dbReference type="ChEBI" id="CHEBI:61977"/>
        <dbReference type="ChEBI" id="CHEBI:456216"/>
        <dbReference type="EC" id="2.7.11.1"/>
    </reaction>
</comment>
<protein>
    <recommendedName>
        <fullName evidence="2">non-specific serine/threonine protein kinase</fullName>
        <ecNumber evidence="2">2.7.11.1</ecNumber>
    </recommendedName>
</protein>
<dbReference type="InterPro" id="IPR011009">
    <property type="entry name" value="Kinase-like_dom_sf"/>
</dbReference>
<dbReference type="SMART" id="SM00220">
    <property type="entry name" value="S_TKc"/>
    <property type="match status" value="1"/>
</dbReference>
<evidence type="ECO:0000256" key="3">
    <source>
        <dbReference type="ARBA" id="ARBA00022527"/>
    </source>
</evidence>
<evidence type="ECO:0000259" key="11">
    <source>
        <dbReference type="PROSITE" id="PS50011"/>
    </source>
</evidence>
<dbReference type="PANTHER" id="PTHR44899:SF10">
    <property type="entry name" value="NIMA-RELATED KINASE 2"/>
    <property type="match status" value="1"/>
</dbReference>
<dbReference type="GO" id="GO:0005737">
    <property type="term" value="C:cytoplasm"/>
    <property type="evidence" value="ECO:0000318"/>
    <property type="project" value="GO_Central"/>
</dbReference>
<comment type="similarity">
    <text evidence="1">Belongs to the protein kinase superfamily. NEK Ser/Thr protein kinase family. NIMA subfamily.</text>
</comment>
<dbReference type="EMBL" id="CH991550">
    <property type="protein sequence ID" value="EDQ89571.1"/>
    <property type="molecule type" value="Genomic_DNA"/>
</dbReference>
<dbReference type="Gene3D" id="1.10.510.10">
    <property type="entry name" value="Transferase(Phosphotransferase) domain 1"/>
    <property type="match status" value="1"/>
</dbReference>
<keyword evidence="3" id="KW-0723">Serine/threonine-protein kinase</keyword>
<dbReference type="STRING" id="81824.A9UZ49"/>
<evidence type="ECO:0000256" key="2">
    <source>
        <dbReference type="ARBA" id="ARBA00012513"/>
    </source>
</evidence>
<evidence type="ECO:0000256" key="6">
    <source>
        <dbReference type="ARBA" id="ARBA00022777"/>
    </source>
</evidence>
<comment type="catalytic activity">
    <reaction evidence="9">
        <text>L-seryl-[protein] + ATP = O-phospho-L-seryl-[protein] + ADP + H(+)</text>
        <dbReference type="Rhea" id="RHEA:17989"/>
        <dbReference type="Rhea" id="RHEA-COMP:9863"/>
        <dbReference type="Rhea" id="RHEA-COMP:11604"/>
        <dbReference type="ChEBI" id="CHEBI:15378"/>
        <dbReference type="ChEBI" id="CHEBI:29999"/>
        <dbReference type="ChEBI" id="CHEBI:30616"/>
        <dbReference type="ChEBI" id="CHEBI:83421"/>
        <dbReference type="ChEBI" id="CHEBI:456216"/>
        <dbReference type="EC" id="2.7.11.1"/>
    </reaction>
</comment>
<dbReference type="PANTHER" id="PTHR44899">
    <property type="entry name" value="CAMK FAMILY PROTEIN KINASE"/>
    <property type="match status" value="1"/>
</dbReference>
<dbReference type="PROSITE" id="PS50011">
    <property type="entry name" value="PROTEIN_KINASE_DOM"/>
    <property type="match status" value="1"/>
</dbReference>
<dbReference type="KEGG" id="mbr:MONBRDRAFT_25342"/>